<evidence type="ECO:0000256" key="7">
    <source>
        <dbReference type="ARBA" id="ARBA00022857"/>
    </source>
</evidence>
<dbReference type="EC" id="1.1.1.44" evidence="5"/>
<reference evidence="15" key="2">
    <citation type="submission" date="2020-05" db="UniProtKB">
        <authorList>
            <consortium name="EnsemblMetazoa"/>
        </authorList>
    </citation>
    <scope>IDENTIFICATION</scope>
    <source>
        <strain evidence="15">JHB</strain>
    </source>
</reference>
<evidence type="ECO:0000256" key="1">
    <source>
        <dbReference type="ARBA" id="ARBA00002526"/>
    </source>
</evidence>
<dbReference type="HOGENOM" id="CLU_967256_0_0_1"/>
<dbReference type="GO" id="GO:0019521">
    <property type="term" value="P:D-gluconate metabolic process"/>
    <property type="evidence" value="ECO:0007669"/>
    <property type="project" value="UniProtKB-KW"/>
</dbReference>
<keyword evidence="10" id="KW-0570">Pentose shunt</keyword>
<reference evidence="14" key="1">
    <citation type="submission" date="2007-03" db="EMBL/GenBank/DDBJ databases">
        <title>Annotation of Culex pipiens quinquefasciatus.</title>
        <authorList>
            <consortium name="The Broad Institute Genome Sequencing Platform"/>
            <person name="Atkinson P.W."/>
            <person name="Hemingway J."/>
            <person name="Christensen B.M."/>
            <person name="Higgs S."/>
            <person name="Kodira C."/>
            <person name="Hannick L."/>
            <person name="Megy K."/>
            <person name="O'Leary S."/>
            <person name="Pearson M."/>
            <person name="Haas B.J."/>
            <person name="Mauceli E."/>
            <person name="Wortman J.R."/>
            <person name="Lee N.H."/>
            <person name="Guigo R."/>
            <person name="Stanke M."/>
            <person name="Alvarado L."/>
            <person name="Amedeo P."/>
            <person name="Antoine C.H."/>
            <person name="Arensburger P."/>
            <person name="Bidwell S.L."/>
            <person name="Crawford M."/>
            <person name="Camaro F."/>
            <person name="Devon K."/>
            <person name="Engels R."/>
            <person name="Hammond M."/>
            <person name="Howarth C."/>
            <person name="Koehrsen M."/>
            <person name="Lawson D."/>
            <person name="Montgomery P."/>
            <person name="Nene V."/>
            <person name="Nusbaum C."/>
            <person name="Puiu D."/>
            <person name="Romero-Severson J."/>
            <person name="Severson D.W."/>
            <person name="Shumway M."/>
            <person name="Sisk P."/>
            <person name="Stolte C."/>
            <person name="Zeng Q."/>
            <person name="Eisenstadt E."/>
            <person name="Fraser-Liggett C."/>
            <person name="Strausberg R."/>
            <person name="Galagan J."/>
            <person name="Birren B."/>
            <person name="Collins F.H."/>
        </authorList>
    </citation>
    <scope>NUCLEOTIDE SEQUENCE [LARGE SCALE GENOMIC DNA]</scope>
    <source>
        <strain evidence="14">JHB</strain>
    </source>
</reference>
<evidence type="ECO:0000313" key="15">
    <source>
        <dbReference type="EnsemblMetazoa" id="CPIJ008427-PA"/>
    </source>
</evidence>
<feature type="domain" description="6-phosphogluconate dehydrogenase C-terminal" evidence="13">
    <location>
        <begin position="96"/>
        <end position="277"/>
    </location>
</feature>
<feature type="compositionally biased region" description="Low complexity" evidence="12">
    <location>
        <begin position="1"/>
        <end position="12"/>
    </location>
</feature>
<gene>
    <name evidence="15" type="primary">6040756</name>
    <name evidence="14" type="ORF">CpipJ_CPIJ008427</name>
</gene>
<evidence type="ECO:0000256" key="4">
    <source>
        <dbReference type="ARBA" id="ARBA00011738"/>
    </source>
</evidence>
<dbReference type="Proteomes" id="UP000002320">
    <property type="component" value="Unassembled WGS sequence"/>
</dbReference>
<accession>B0WN21</accession>
<dbReference type="InParanoid" id="B0WN21"/>
<dbReference type="EMBL" id="DS232005">
    <property type="protein sequence ID" value="EDS31432.1"/>
    <property type="molecule type" value="Genomic_DNA"/>
</dbReference>
<dbReference type="STRING" id="7176.B0WN21"/>
<comment type="subunit">
    <text evidence="4">Homodimer.</text>
</comment>
<dbReference type="Gene3D" id="1.10.1040.10">
    <property type="entry name" value="N-(1-d-carboxylethyl)-l-norvaline Dehydrogenase, domain 2"/>
    <property type="match status" value="1"/>
</dbReference>
<sequence length="288" mass="32456">MTRQSSSTTTTTTRHRATLGQGIRTGGGTVVPIASGIGMIPMPGDRRNTGSLRHIDDYDVGNWEQLWLNGYSVCFVSEWFWVRFPSAPIEKVKDIEILEMLNINEKSKSPKAGFEPPSFGLQANRRPAPKLNVADRKAFLMHIRNALTCANIVSYAQGFMLLRNAANEYKWNLNFDGNALMWHGGCIIRSVFLGNIRNAFVRNPAMSHLLLDNFFNNDIVENQQSWLSVMFLVLGFFDGYRSERLSANLLQAQRDYLGAHTYELLGKEVKFLHTNWTGKGFNVSASTV</sequence>
<organism>
    <name type="scientific">Culex quinquefasciatus</name>
    <name type="common">Southern house mosquito</name>
    <name type="synonym">Culex pungens</name>
    <dbReference type="NCBI Taxonomy" id="7176"/>
    <lineage>
        <taxon>Eukaryota</taxon>
        <taxon>Metazoa</taxon>
        <taxon>Ecdysozoa</taxon>
        <taxon>Arthropoda</taxon>
        <taxon>Hexapoda</taxon>
        <taxon>Insecta</taxon>
        <taxon>Pterygota</taxon>
        <taxon>Neoptera</taxon>
        <taxon>Endopterygota</taxon>
        <taxon>Diptera</taxon>
        <taxon>Nematocera</taxon>
        <taxon>Culicoidea</taxon>
        <taxon>Culicidae</taxon>
        <taxon>Culicinae</taxon>
        <taxon>Culicini</taxon>
        <taxon>Culex</taxon>
        <taxon>Culex</taxon>
    </lineage>
</organism>
<comment type="similarity">
    <text evidence="3">Belongs to the 6-phosphogluconate dehydrogenase family.</text>
</comment>
<dbReference type="AlphaFoldDB" id="B0WN21"/>
<protein>
    <recommendedName>
        <fullName evidence="6">6-phosphogluconate dehydrogenase, decarboxylating</fullName>
        <ecNumber evidence="5">1.1.1.44</ecNumber>
    </recommendedName>
</protein>
<dbReference type="SMART" id="SM01350">
    <property type="entry name" value="6PGD"/>
    <property type="match status" value="1"/>
</dbReference>
<evidence type="ECO:0000259" key="13">
    <source>
        <dbReference type="SMART" id="SM01350"/>
    </source>
</evidence>
<comment type="catalytic activity">
    <reaction evidence="11">
        <text>6-phospho-D-gluconate + NADP(+) = D-ribulose 5-phosphate + CO2 + NADPH</text>
        <dbReference type="Rhea" id="RHEA:10116"/>
        <dbReference type="ChEBI" id="CHEBI:16526"/>
        <dbReference type="ChEBI" id="CHEBI:57783"/>
        <dbReference type="ChEBI" id="CHEBI:58121"/>
        <dbReference type="ChEBI" id="CHEBI:58349"/>
        <dbReference type="ChEBI" id="CHEBI:58759"/>
        <dbReference type="EC" id="1.1.1.44"/>
    </reaction>
</comment>
<dbReference type="Gene3D" id="1.20.5.320">
    <property type="entry name" value="6-Phosphogluconate Dehydrogenase, domain 3"/>
    <property type="match status" value="1"/>
</dbReference>
<dbReference type="InterPro" id="IPR006183">
    <property type="entry name" value="Pgluconate_DH"/>
</dbReference>
<proteinExistence type="inferred from homology"/>
<comment type="function">
    <text evidence="1">Catalyzes the oxidative decarboxylation of 6-phosphogluconate to ribulose 5-phosphate and CO(2), with concomitant reduction of NADP to NADPH.</text>
</comment>
<dbReference type="OrthoDB" id="434986at2759"/>
<evidence type="ECO:0000256" key="11">
    <source>
        <dbReference type="ARBA" id="ARBA00048640"/>
    </source>
</evidence>
<evidence type="ECO:0000256" key="12">
    <source>
        <dbReference type="SAM" id="MobiDB-lite"/>
    </source>
</evidence>
<dbReference type="SUPFAM" id="SSF48179">
    <property type="entry name" value="6-phosphogluconate dehydrogenase C-terminal domain-like"/>
    <property type="match status" value="1"/>
</dbReference>
<dbReference type="EnsemblMetazoa" id="CPIJ008427-RA">
    <property type="protein sequence ID" value="CPIJ008427-PA"/>
    <property type="gene ID" value="CPIJ008427"/>
</dbReference>
<dbReference type="GO" id="GO:0006098">
    <property type="term" value="P:pentose-phosphate shunt"/>
    <property type="evidence" value="ECO:0007669"/>
    <property type="project" value="UniProtKB-UniPathway"/>
</dbReference>
<evidence type="ECO:0000256" key="6">
    <source>
        <dbReference type="ARBA" id="ARBA00018193"/>
    </source>
</evidence>
<evidence type="ECO:0000313" key="14">
    <source>
        <dbReference type="EMBL" id="EDS31432.1"/>
    </source>
</evidence>
<dbReference type="InterPro" id="IPR008927">
    <property type="entry name" value="6-PGluconate_DH-like_C_sf"/>
</dbReference>
<dbReference type="VEuPathDB" id="VectorBase:CQUJHB016968"/>
<feature type="region of interest" description="Disordered" evidence="12">
    <location>
        <begin position="1"/>
        <end position="27"/>
    </location>
</feature>
<evidence type="ECO:0000256" key="8">
    <source>
        <dbReference type="ARBA" id="ARBA00023002"/>
    </source>
</evidence>
<dbReference type="InterPro" id="IPR013328">
    <property type="entry name" value="6PGD_dom2"/>
</dbReference>
<keyword evidence="9" id="KW-0311">Gluconate utilization</keyword>
<dbReference type="FunFam" id="1.20.5.320:FF:000002">
    <property type="entry name" value="6-phosphogluconate dehydrogenase, decarboxylating"/>
    <property type="match status" value="1"/>
</dbReference>
<dbReference type="KEGG" id="cqu:CpipJ_CPIJ008427"/>
<evidence type="ECO:0000256" key="3">
    <source>
        <dbReference type="ARBA" id="ARBA00008419"/>
    </source>
</evidence>
<dbReference type="GO" id="GO:0004616">
    <property type="term" value="F:phosphogluconate dehydrogenase (decarboxylating) activity"/>
    <property type="evidence" value="ECO:0007669"/>
    <property type="project" value="UniProtKB-EC"/>
</dbReference>
<name>B0WN21_CULQU</name>
<comment type="pathway">
    <text evidence="2">Carbohydrate degradation; pentose phosphate pathway; D-ribulose 5-phosphate from D-glucose 6-phosphate (oxidative stage): step 3/3.</text>
</comment>
<evidence type="ECO:0000256" key="10">
    <source>
        <dbReference type="ARBA" id="ARBA00023126"/>
    </source>
</evidence>
<dbReference type="InterPro" id="IPR006114">
    <property type="entry name" value="6PGDH_C"/>
</dbReference>
<keyword evidence="7" id="KW-0521">NADP</keyword>
<evidence type="ECO:0000256" key="5">
    <source>
        <dbReference type="ARBA" id="ARBA00013011"/>
    </source>
</evidence>
<dbReference type="eggNOG" id="KOG2653">
    <property type="taxonomic scope" value="Eukaryota"/>
</dbReference>
<keyword evidence="16" id="KW-1185">Reference proteome</keyword>
<dbReference type="PANTHER" id="PTHR11811">
    <property type="entry name" value="6-PHOSPHOGLUCONATE DEHYDROGENASE"/>
    <property type="match status" value="1"/>
</dbReference>
<dbReference type="Pfam" id="PF00393">
    <property type="entry name" value="6PGD"/>
    <property type="match status" value="1"/>
</dbReference>
<evidence type="ECO:0000313" key="16">
    <source>
        <dbReference type="Proteomes" id="UP000002320"/>
    </source>
</evidence>
<dbReference type="VEuPathDB" id="VectorBase:CPIJ008427"/>
<dbReference type="UniPathway" id="UPA00115">
    <property type="reaction ID" value="UER00410"/>
</dbReference>
<keyword evidence="8" id="KW-0560">Oxidoreductase</keyword>
<evidence type="ECO:0000256" key="2">
    <source>
        <dbReference type="ARBA" id="ARBA00004874"/>
    </source>
</evidence>
<evidence type="ECO:0000256" key="9">
    <source>
        <dbReference type="ARBA" id="ARBA00023064"/>
    </source>
</evidence>